<gene>
    <name evidence="1" type="ORF">CU097_002853</name>
</gene>
<feature type="non-terminal residue" evidence="1">
    <location>
        <position position="1"/>
    </location>
</feature>
<feature type="non-terminal residue" evidence="1">
    <location>
        <position position="137"/>
    </location>
</feature>
<protein>
    <submittedName>
        <fullName evidence="1">Uncharacterized protein</fullName>
    </submittedName>
</protein>
<reference evidence="1 2" key="1">
    <citation type="journal article" date="2018" name="G3 (Bethesda)">
        <title>Phylogenetic and Phylogenomic Definition of Rhizopus Species.</title>
        <authorList>
            <person name="Gryganskyi A.P."/>
            <person name="Golan J."/>
            <person name="Dolatabadi S."/>
            <person name="Mondo S."/>
            <person name="Robb S."/>
            <person name="Idnurm A."/>
            <person name="Muszewska A."/>
            <person name="Steczkiewicz K."/>
            <person name="Masonjones S."/>
            <person name="Liao H.L."/>
            <person name="Gajdeczka M.T."/>
            <person name="Anike F."/>
            <person name="Vuek A."/>
            <person name="Anishchenko I.M."/>
            <person name="Voigt K."/>
            <person name="de Hoog G.S."/>
            <person name="Smith M.E."/>
            <person name="Heitman J."/>
            <person name="Vilgalys R."/>
            <person name="Stajich J.E."/>
        </authorList>
    </citation>
    <scope>NUCLEOTIDE SEQUENCE [LARGE SCALE GENOMIC DNA]</scope>
    <source>
        <strain evidence="1 2">CBS 357.93</strain>
    </source>
</reference>
<sequence>TEIEDEATKRHKWDGIVSKADDKATVMLIDDTNKVYKNAARLLNNKDSIPSYQPRIFVIRSHGYKICFECLTLVANRIYVRTRKAVLNVPCFLYGLKTAMQQFPGMFTWCNVVISSVQEKVPYNNNNLETIPVPETP</sequence>
<name>A0A367IN52_RHIAZ</name>
<dbReference type="Proteomes" id="UP000252139">
    <property type="component" value="Unassembled WGS sequence"/>
</dbReference>
<evidence type="ECO:0000313" key="2">
    <source>
        <dbReference type="Proteomes" id="UP000252139"/>
    </source>
</evidence>
<dbReference type="AlphaFoldDB" id="A0A367IN52"/>
<evidence type="ECO:0000313" key="1">
    <source>
        <dbReference type="EMBL" id="RCH79095.1"/>
    </source>
</evidence>
<keyword evidence="2" id="KW-1185">Reference proteome</keyword>
<proteinExistence type="predicted"/>
<accession>A0A367IN52</accession>
<dbReference type="EMBL" id="PJQL01004707">
    <property type="protein sequence ID" value="RCH79095.1"/>
    <property type="molecule type" value="Genomic_DNA"/>
</dbReference>
<comment type="caution">
    <text evidence="1">The sequence shown here is derived from an EMBL/GenBank/DDBJ whole genome shotgun (WGS) entry which is preliminary data.</text>
</comment>
<dbReference type="OrthoDB" id="2289386at2759"/>
<organism evidence="1 2">
    <name type="scientific">Rhizopus azygosporus</name>
    <name type="common">Rhizopus microsporus var. azygosporus</name>
    <dbReference type="NCBI Taxonomy" id="86630"/>
    <lineage>
        <taxon>Eukaryota</taxon>
        <taxon>Fungi</taxon>
        <taxon>Fungi incertae sedis</taxon>
        <taxon>Mucoromycota</taxon>
        <taxon>Mucoromycotina</taxon>
        <taxon>Mucoromycetes</taxon>
        <taxon>Mucorales</taxon>
        <taxon>Mucorineae</taxon>
        <taxon>Rhizopodaceae</taxon>
        <taxon>Rhizopus</taxon>
    </lineage>
</organism>